<evidence type="ECO:0000313" key="3">
    <source>
        <dbReference type="Proteomes" id="UP000283269"/>
    </source>
</evidence>
<name>A0A409WPQ0_PSICY</name>
<sequence>MPMPFPFPITPAKQELAHQNREVFAQGQEGFSTSWERGVLRSAEAEAIPSALVDSASTHGAQAGGGGLATGADVLNMFRTAAATINPADGTSARSVERSKSKDAATAATASGSMTWSVQGGEFLLGSEAQEGKDDQGQDVVMRPAPAAAASMTTAGEDKAGEDGAAKETKTKKETRTRRPALHLRCQQINSRCSSLVCYGLRFFSTKGFVGFAFGAIRER</sequence>
<dbReference type="InParanoid" id="A0A409WPQ0"/>
<accession>A0A409WPQ0</accession>
<feature type="region of interest" description="Disordered" evidence="1">
    <location>
        <begin position="147"/>
        <end position="179"/>
    </location>
</feature>
<dbReference type="Proteomes" id="UP000283269">
    <property type="component" value="Unassembled WGS sequence"/>
</dbReference>
<organism evidence="2 3">
    <name type="scientific">Psilocybe cyanescens</name>
    <dbReference type="NCBI Taxonomy" id="93625"/>
    <lineage>
        <taxon>Eukaryota</taxon>
        <taxon>Fungi</taxon>
        <taxon>Dikarya</taxon>
        <taxon>Basidiomycota</taxon>
        <taxon>Agaricomycotina</taxon>
        <taxon>Agaricomycetes</taxon>
        <taxon>Agaricomycetidae</taxon>
        <taxon>Agaricales</taxon>
        <taxon>Agaricineae</taxon>
        <taxon>Strophariaceae</taxon>
        <taxon>Psilocybe</taxon>
    </lineage>
</organism>
<protein>
    <submittedName>
        <fullName evidence="2">Uncharacterized protein</fullName>
    </submittedName>
</protein>
<dbReference type="EMBL" id="NHYD01003326">
    <property type="protein sequence ID" value="PPQ80476.1"/>
    <property type="molecule type" value="Genomic_DNA"/>
</dbReference>
<feature type="compositionally biased region" description="Basic and acidic residues" evidence="1">
    <location>
        <begin position="156"/>
        <end position="174"/>
    </location>
</feature>
<reference evidence="2 3" key="1">
    <citation type="journal article" date="2018" name="Evol. Lett.">
        <title>Horizontal gene cluster transfer increased hallucinogenic mushroom diversity.</title>
        <authorList>
            <person name="Reynolds H.T."/>
            <person name="Vijayakumar V."/>
            <person name="Gluck-Thaler E."/>
            <person name="Korotkin H.B."/>
            <person name="Matheny P.B."/>
            <person name="Slot J.C."/>
        </authorList>
    </citation>
    <scope>NUCLEOTIDE SEQUENCE [LARGE SCALE GENOMIC DNA]</scope>
    <source>
        <strain evidence="2 3">2631</strain>
    </source>
</reference>
<proteinExistence type="predicted"/>
<gene>
    <name evidence="2" type="ORF">CVT25_001789</name>
</gene>
<comment type="caution">
    <text evidence="2">The sequence shown here is derived from an EMBL/GenBank/DDBJ whole genome shotgun (WGS) entry which is preliminary data.</text>
</comment>
<keyword evidence="3" id="KW-1185">Reference proteome</keyword>
<feature type="region of interest" description="Disordered" evidence="1">
    <location>
        <begin position="89"/>
        <end position="112"/>
    </location>
</feature>
<dbReference type="AlphaFoldDB" id="A0A409WPQ0"/>
<evidence type="ECO:0000313" key="2">
    <source>
        <dbReference type="EMBL" id="PPQ80476.1"/>
    </source>
</evidence>
<evidence type="ECO:0000256" key="1">
    <source>
        <dbReference type="SAM" id="MobiDB-lite"/>
    </source>
</evidence>